<dbReference type="Proteomes" id="UP000585474">
    <property type="component" value="Unassembled WGS sequence"/>
</dbReference>
<evidence type="ECO:0000313" key="1">
    <source>
        <dbReference type="EMBL" id="GFY97655.1"/>
    </source>
</evidence>
<dbReference type="OrthoDB" id="783496at2759"/>
<organism evidence="1 2">
    <name type="scientific">Actinidia rufa</name>
    <dbReference type="NCBI Taxonomy" id="165716"/>
    <lineage>
        <taxon>Eukaryota</taxon>
        <taxon>Viridiplantae</taxon>
        <taxon>Streptophyta</taxon>
        <taxon>Embryophyta</taxon>
        <taxon>Tracheophyta</taxon>
        <taxon>Spermatophyta</taxon>
        <taxon>Magnoliopsida</taxon>
        <taxon>eudicotyledons</taxon>
        <taxon>Gunneridae</taxon>
        <taxon>Pentapetalae</taxon>
        <taxon>asterids</taxon>
        <taxon>Ericales</taxon>
        <taxon>Actinidiaceae</taxon>
        <taxon>Actinidia</taxon>
    </lineage>
</organism>
<proteinExistence type="predicted"/>
<accession>A0A7J0FG63</accession>
<name>A0A7J0FG63_9ERIC</name>
<gene>
    <name evidence="1" type="ORF">Acr_12g0001960</name>
</gene>
<protein>
    <submittedName>
        <fullName evidence="1">Uncharacterized protein</fullName>
    </submittedName>
</protein>
<evidence type="ECO:0000313" key="2">
    <source>
        <dbReference type="Proteomes" id="UP000585474"/>
    </source>
</evidence>
<dbReference type="EMBL" id="BJWL01000012">
    <property type="protein sequence ID" value="GFY97655.1"/>
    <property type="molecule type" value="Genomic_DNA"/>
</dbReference>
<keyword evidence="2" id="KW-1185">Reference proteome</keyword>
<reference evidence="1 2" key="1">
    <citation type="submission" date="2019-07" db="EMBL/GenBank/DDBJ databases">
        <title>De Novo Assembly of kiwifruit Actinidia rufa.</title>
        <authorList>
            <person name="Sugita-Konishi S."/>
            <person name="Sato K."/>
            <person name="Mori E."/>
            <person name="Abe Y."/>
            <person name="Kisaki G."/>
            <person name="Hamano K."/>
            <person name="Suezawa K."/>
            <person name="Otani M."/>
            <person name="Fukuda T."/>
            <person name="Manabe T."/>
            <person name="Gomi K."/>
            <person name="Tabuchi M."/>
            <person name="Akimitsu K."/>
            <person name="Kataoka I."/>
        </authorList>
    </citation>
    <scope>NUCLEOTIDE SEQUENCE [LARGE SCALE GENOMIC DNA]</scope>
    <source>
        <strain evidence="2">cv. Fuchu</strain>
    </source>
</reference>
<sequence>MAKEPKARFVTEVAPQKLVLSVTKRPLAIMDTIDEEERDMSMKAFPLLLIERAITNLKSLFLHRPLSLLVEPLVVATGVQKKNKLASNFLFRVDLRESSQPAF</sequence>
<comment type="caution">
    <text evidence="1">The sequence shown here is derived from an EMBL/GenBank/DDBJ whole genome shotgun (WGS) entry which is preliminary data.</text>
</comment>
<dbReference type="AlphaFoldDB" id="A0A7J0FG63"/>